<evidence type="ECO:0000313" key="7">
    <source>
        <dbReference type="EMBL" id="OIQ91065.1"/>
    </source>
</evidence>
<dbReference type="Gene3D" id="3.40.50.300">
    <property type="entry name" value="P-loop containing nucleotide triphosphate hydrolases"/>
    <property type="match status" value="1"/>
</dbReference>
<dbReference type="GO" id="GO:0000166">
    <property type="term" value="F:nucleotide binding"/>
    <property type="evidence" value="ECO:0007669"/>
    <property type="project" value="UniProtKB-KW"/>
</dbReference>
<organism evidence="7">
    <name type="scientific">mine drainage metagenome</name>
    <dbReference type="NCBI Taxonomy" id="410659"/>
    <lineage>
        <taxon>unclassified sequences</taxon>
        <taxon>metagenomes</taxon>
        <taxon>ecological metagenomes</taxon>
    </lineage>
</organism>
<keyword evidence="3" id="KW-0143">Chaperone</keyword>
<comment type="similarity">
    <text evidence="4">Belongs to the SIMIBI class G3E GTPase family. ZNG1 subfamily.</text>
</comment>
<keyword evidence="1" id="KW-0547">Nucleotide-binding</keyword>
<protein>
    <submittedName>
        <fullName evidence="7">Putative GTP-binding protein YjiA</fullName>
    </submittedName>
</protein>
<dbReference type="GO" id="GO:0005737">
    <property type="term" value="C:cytoplasm"/>
    <property type="evidence" value="ECO:0007669"/>
    <property type="project" value="TreeGrafter"/>
</dbReference>
<dbReference type="InterPro" id="IPR051316">
    <property type="entry name" value="Zinc-reg_GTPase_activator"/>
</dbReference>
<dbReference type="SMART" id="SM00833">
    <property type="entry name" value="CobW_C"/>
    <property type="match status" value="1"/>
</dbReference>
<evidence type="ECO:0000256" key="4">
    <source>
        <dbReference type="ARBA" id="ARBA00034320"/>
    </source>
</evidence>
<name>A0A1J5R594_9ZZZZ</name>
<dbReference type="InterPro" id="IPR036627">
    <property type="entry name" value="CobW-likC_sf"/>
</dbReference>
<evidence type="ECO:0000256" key="5">
    <source>
        <dbReference type="ARBA" id="ARBA00049117"/>
    </source>
</evidence>
<dbReference type="InterPro" id="IPR027417">
    <property type="entry name" value="P-loop_NTPase"/>
</dbReference>
<evidence type="ECO:0000256" key="3">
    <source>
        <dbReference type="ARBA" id="ARBA00023186"/>
    </source>
</evidence>
<evidence type="ECO:0000256" key="2">
    <source>
        <dbReference type="ARBA" id="ARBA00022801"/>
    </source>
</evidence>
<dbReference type="InterPro" id="IPR011629">
    <property type="entry name" value="CobW-like_C"/>
</dbReference>
<dbReference type="CDD" id="cd03112">
    <property type="entry name" value="CobW-like"/>
    <property type="match status" value="1"/>
</dbReference>
<dbReference type="SUPFAM" id="SSF90002">
    <property type="entry name" value="Hypothetical protein YjiA, C-terminal domain"/>
    <property type="match status" value="1"/>
</dbReference>
<evidence type="ECO:0000256" key="1">
    <source>
        <dbReference type="ARBA" id="ARBA00022741"/>
    </source>
</evidence>
<dbReference type="Pfam" id="PF07683">
    <property type="entry name" value="CobW_C"/>
    <property type="match status" value="1"/>
</dbReference>
<feature type="domain" description="CobW C-terminal" evidence="6">
    <location>
        <begin position="265"/>
        <end position="359"/>
    </location>
</feature>
<dbReference type="Pfam" id="PF02492">
    <property type="entry name" value="cobW"/>
    <property type="match status" value="1"/>
</dbReference>
<dbReference type="SUPFAM" id="SSF52540">
    <property type="entry name" value="P-loop containing nucleoside triphosphate hydrolases"/>
    <property type="match status" value="1"/>
</dbReference>
<accession>A0A1J5R594</accession>
<dbReference type="Gene3D" id="3.30.1220.10">
    <property type="entry name" value="CobW-like, C-terminal domain"/>
    <property type="match status" value="1"/>
</dbReference>
<comment type="caution">
    <text evidence="7">The sequence shown here is derived from an EMBL/GenBank/DDBJ whole genome shotgun (WGS) entry which is preliminary data.</text>
</comment>
<keyword evidence="2" id="KW-0378">Hydrolase</keyword>
<proteinExistence type="inferred from homology"/>
<gene>
    <name evidence="7" type="primary">yjiA_6</name>
    <name evidence="7" type="ORF">GALL_270310</name>
</gene>
<comment type="catalytic activity">
    <reaction evidence="5">
        <text>GTP + H2O = GDP + phosphate + H(+)</text>
        <dbReference type="Rhea" id="RHEA:19669"/>
        <dbReference type="ChEBI" id="CHEBI:15377"/>
        <dbReference type="ChEBI" id="CHEBI:15378"/>
        <dbReference type="ChEBI" id="CHEBI:37565"/>
        <dbReference type="ChEBI" id="CHEBI:43474"/>
        <dbReference type="ChEBI" id="CHEBI:58189"/>
    </reaction>
    <physiologicalReaction direction="left-to-right" evidence="5">
        <dbReference type="Rhea" id="RHEA:19670"/>
    </physiologicalReaction>
</comment>
<dbReference type="EMBL" id="MLJW01000271">
    <property type="protein sequence ID" value="OIQ91065.1"/>
    <property type="molecule type" value="Genomic_DNA"/>
</dbReference>
<sequence length="369" mass="40115">MNRDLEAEAAATLPVTILTGFLGSGKTTVLNHLLAQAELKDAAVLINEYGEVAIDHLLVRQVAEDVVLLESGCLCCTVRGDLVDALRDLFLKKVKGEIPDFTRVVIETTGLADPAPIVHTLMTDPLLAARYRLDGLVCTVDAVNGLATLDRNKESVKQAAMADRLLLTKLDLADPAKAEALRARLVELNPGALLVPVAAGRVPPSEVLDCGLFTGKSKTPDVERWLNEEAYAARDEAAHACGPECGHDHHHHHHHHDHHRHEDGVASFVLTYDEPVAWEGLALALEFLISTRGETLLRVKGIVNARGNAQPLVIHGVQHMFHPVVPLPEWPDDDHRTRIVFITRDLPRAAVETLLAHALAEAEAESGKA</sequence>
<dbReference type="InterPro" id="IPR003495">
    <property type="entry name" value="CobW/HypB/UreG_nucleotide-bd"/>
</dbReference>
<reference evidence="7" key="1">
    <citation type="submission" date="2016-10" db="EMBL/GenBank/DDBJ databases">
        <title>Sequence of Gallionella enrichment culture.</title>
        <authorList>
            <person name="Poehlein A."/>
            <person name="Muehling M."/>
            <person name="Daniel R."/>
        </authorList>
    </citation>
    <scope>NUCLEOTIDE SEQUENCE</scope>
</reference>
<dbReference type="AlphaFoldDB" id="A0A1J5R594"/>
<dbReference type="PANTHER" id="PTHR13748:SF62">
    <property type="entry name" value="COBW DOMAIN-CONTAINING PROTEIN"/>
    <property type="match status" value="1"/>
</dbReference>
<evidence type="ECO:0000259" key="6">
    <source>
        <dbReference type="SMART" id="SM00833"/>
    </source>
</evidence>
<dbReference type="PANTHER" id="PTHR13748">
    <property type="entry name" value="COBW-RELATED"/>
    <property type="match status" value="1"/>
</dbReference>
<dbReference type="GO" id="GO:0016787">
    <property type="term" value="F:hydrolase activity"/>
    <property type="evidence" value="ECO:0007669"/>
    <property type="project" value="UniProtKB-KW"/>
</dbReference>